<gene>
    <name evidence="2" type="ORF">GCM10022254_28040</name>
</gene>
<dbReference type="PANTHER" id="PTHR42685">
    <property type="entry name" value="GERANYLGERANYL DIPHOSPHATE REDUCTASE"/>
    <property type="match status" value="1"/>
</dbReference>
<proteinExistence type="predicted"/>
<dbReference type="InterPro" id="IPR050407">
    <property type="entry name" value="Geranylgeranyl_reductase"/>
</dbReference>
<organism evidence="2 3">
    <name type="scientific">Actinomadura meridiana</name>
    <dbReference type="NCBI Taxonomy" id="559626"/>
    <lineage>
        <taxon>Bacteria</taxon>
        <taxon>Bacillati</taxon>
        <taxon>Actinomycetota</taxon>
        <taxon>Actinomycetes</taxon>
        <taxon>Streptosporangiales</taxon>
        <taxon>Thermomonosporaceae</taxon>
        <taxon>Actinomadura</taxon>
    </lineage>
</organism>
<dbReference type="RefSeq" id="WP_344895679.1">
    <property type="nucleotide sequence ID" value="NZ_BAABAS010000006.1"/>
</dbReference>
<dbReference type="SUPFAM" id="SSF51905">
    <property type="entry name" value="FAD/NAD(P)-binding domain"/>
    <property type="match status" value="1"/>
</dbReference>
<name>A0ABP8C034_9ACTN</name>
<dbReference type="PANTHER" id="PTHR42685:SF22">
    <property type="entry name" value="CONDITIONED MEDIUM FACTOR RECEPTOR 1"/>
    <property type="match status" value="1"/>
</dbReference>
<dbReference type="PRINTS" id="PR00420">
    <property type="entry name" value="RNGMNOXGNASE"/>
</dbReference>
<accession>A0ABP8C034</accession>
<keyword evidence="3" id="KW-1185">Reference proteome</keyword>
<comment type="caution">
    <text evidence="2">The sequence shown here is derived from an EMBL/GenBank/DDBJ whole genome shotgun (WGS) entry which is preliminary data.</text>
</comment>
<dbReference type="Pfam" id="PF01494">
    <property type="entry name" value="FAD_binding_3"/>
    <property type="match status" value="1"/>
</dbReference>
<evidence type="ECO:0000313" key="3">
    <source>
        <dbReference type="Proteomes" id="UP001501710"/>
    </source>
</evidence>
<reference evidence="3" key="1">
    <citation type="journal article" date="2019" name="Int. J. Syst. Evol. Microbiol.">
        <title>The Global Catalogue of Microorganisms (GCM) 10K type strain sequencing project: providing services to taxonomists for standard genome sequencing and annotation.</title>
        <authorList>
            <consortium name="The Broad Institute Genomics Platform"/>
            <consortium name="The Broad Institute Genome Sequencing Center for Infectious Disease"/>
            <person name="Wu L."/>
            <person name="Ma J."/>
        </authorList>
    </citation>
    <scope>NUCLEOTIDE SEQUENCE [LARGE SCALE GENOMIC DNA]</scope>
    <source>
        <strain evidence="3">JCM 17440</strain>
    </source>
</reference>
<sequence>MSAKQYDVIVVGARCGGSPTAMHLARKGHRVLLLDRAAFPSDTISTHALHPPGVAALRRWGLLERLTETGCPPIDTYMFDFGSGVITGAPGIERAPVAYAPRRTVLDKILVDAAAEAGSEVRERFAVTGVVVDHGRVTGITGHGANGLTVTERARVVIGADGVRSTVARAVRPERYHEKPRLETAYYSYWSGLPMNHRVETYVRPRRAIVAIPTHDDLTLVAVSWPFAEVRANRTDVEGRFSASLDLVPSFAERIGRASRESRFVGASLPNFFRRPFGPGWALVGDAGYVKDAVTAQGISDAFRDAELCATAVDEALSGSRPYEEAMGSYQAARDGHALPMYEFTGQLAQLGPLPEDFEQLLVAMRGDQRAMDGFARMYGGAIPPTEFFSDENVHRIVAGVTDMAAVAVP</sequence>
<dbReference type="EMBL" id="BAABAS010000006">
    <property type="protein sequence ID" value="GAA4231284.1"/>
    <property type="molecule type" value="Genomic_DNA"/>
</dbReference>
<dbReference type="InterPro" id="IPR036188">
    <property type="entry name" value="FAD/NAD-bd_sf"/>
</dbReference>
<dbReference type="Proteomes" id="UP001501710">
    <property type="component" value="Unassembled WGS sequence"/>
</dbReference>
<protein>
    <submittedName>
        <fullName evidence="2">NAD(P)/FAD-dependent oxidoreductase</fullName>
    </submittedName>
</protein>
<evidence type="ECO:0000259" key="1">
    <source>
        <dbReference type="Pfam" id="PF01494"/>
    </source>
</evidence>
<dbReference type="InterPro" id="IPR002938">
    <property type="entry name" value="FAD-bd"/>
</dbReference>
<dbReference type="Gene3D" id="3.50.50.60">
    <property type="entry name" value="FAD/NAD(P)-binding domain"/>
    <property type="match status" value="1"/>
</dbReference>
<feature type="domain" description="FAD-binding" evidence="1">
    <location>
        <begin position="6"/>
        <end position="339"/>
    </location>
</feature>
<evidence type="ECO:0000313" key="2">
    <source>
        <dbReference type="EMBL" id="GAA4231284.1"/>
    </source>
</evidence>